<gene>
    <name evidence="1" type="ORF">SDC9_11702</name>
</gene>
<name>A0A644TGQ4_9ZZZZ</name>
<organism evidence="1">
    <name type="scientific">bioreactor metagenome</name>
    <dbReference type="NCBI Taxonomy" id="1076179"/>
    <lineage>
        <taxon>unclassified sequences</taxon>
        <taxon>metagenomes</taxon>
        <taxon>ecological metagenomes</taxon>
    </lineage>
</organism>
<comment type="caution">
    <text evidence="1">The sequence shown here is derived from an EMBL/GenBank/DDBJ whole genome shotgun (WGS) entry which is preliminary data.</text>
</comment>
<sequence length="147" mass="16354">MISMTLQKRKYGDLEKFSTTQVLKMASRITSLWGESLSTHIATTQLSGQVLGVVTGETRGSMGFYRYKGKKASIAVRPGKDINGHLNYLGGMQRGMLAGRGRKVLIRPKPFMRPGFQSWKATGEPKRIKEAVYEAYLKYNFSAGGNQ</sequence>
<proteinExistence type="predicted"/>
<dbReference type="AlphaFoldDB" id="A0A644TGQ4"/>
<reference evidence="1" key="1">
    <citation type="submission" date="2019-08" db="EMBL/GenBank/DDBJ databases">
        <authorList>
            <person name="Kucharzyk K."/>
            <person name="Murdoch R.W."/>
            <person name="Higgins S."/>
            <person name="Loffler F."/>
        </authorList>
    </citation>
    <scope>NUCLEOTIDE SEQUENCE</scope>
</reference>
<evidence type="ECO:0000313" key="1">
    <source>
        <dbReference type="EMBL" id="MPL66034.1"/>
    </source>
</evidence>
<dbReference type="EMBL" id="VSSQ01000030">
    <property type="protein sequence ID" value="MPL66034.1"/>
    <property type="molecule type" value="Genomic_DNA"/>
</dbReference>
<accession>A0A644TGQ4</accession>
<protein>
    <submittedName>
        <fullName evidence="1">Uncharacterized protein</fullName>
    </submittedName>
</protein>